<dbReference type="OrthoDB" id="3377664at2"/>
<proteinExistence type="predicted"/>
<protein>
    <submittedName>
        <fullName evidence="1">Uncharacterized protein</fullName>
    </submittedName>
</protein>
<evidence type="ECO:0000313" key="2">
    <source>
        <dbReference type="Proteomes" id="UP000186218"/>
    </source>
</evidence>
<name>A0A1N7H9Y4_9NOCA</name>
<accession>A0A1N7H9Y4</accession>
<dbReference type="RefSeq" id="WP_076482595.1">
    <property type="nucleotide sequence ID" value="NZ_FTNT01000013.1"/>
</dbReference>
<reference evidence="1 2" key="1">
    <citation type="submission" date="2017-01" db="EMBL/GenBank/DDBJ databases">
        <authorList>
            <person name="Mah S.A."/>
            <person name="Swanson W.J."/>
            <person name="Moy G.W."/>
            <person name="Vacquier V.D."/>
        </authorList>
    </citation>
    <scope>NUCLEOTIDE SEQUENCE [LARGE SCALE GENOMIC DNA]</scope>
    <source>
        <strain evidence="1 2">CPCC 203464</strain>
    </source>
</reference>
<dbReference type="EMBL" id="FTNT01000013">
    <property type="protein sequence ID" value="SIS21689.1"/>
    <property type="molecule type" value="Genomic_DNA"/>
</dbReference>
<organism evidence="1 2">
    <name type="scientific">Williamsia sterculiae</name>
    <dbReference type="NCBI Taxonomy" id="1344003"/>
    <lineage>
        <taxon>Bacteria</taxon>
        <taxon>Bacillati</taxon>
        <taxon>Actinomycetota</taxon>
        <taxon>Actinomycetes</taxon>
        <taxon>Mycobacteriales</taxon>
        <taxon>Nocardiaceae</taxon>
        <taxon>Williamsia</taxon>
    </lineage>
</organism>
<sequence length="150" mass="16117">MNHMTTLSELSASTGIEVLDHLDAEISVPVSDGVQAQGDLIVIPHRMLLGTVEPLAWTRTELVPRIGLELLRNGAGGNPHSLVAEGGQSEWSSPVQDLDGLSLGIVDTPVVAYLIHPEHGATGIAPGRYVIRRQRELGWTGDTRARFVVD</sequence>
<dbReference type="Proteomes" id="UP000186218">
    <property type="component" value="Unassembled WGS sequence"/>
</dbReference>
<evidence type="ECO:0000313" key="1">
    <source>
        <dbReference type="EMBL" id="SIS21689.1"/>
    </source>
</evidence>
<dbReference type="AlphaFoldDB" id="A0A1N7H9Y4"/>
<gene>
    <name evidence="1" type="ORF">SAMN05445060_3812</name>
</gene>
<keyword evidence="2" id="KW-1185">Reference proteome</keyword>